<keyword evidence="2 5" id="KW-0812">Transmembrane</keyword>
<feature type="domain" description="DUF1232" evidence="6">
    <location>
        <begin position="56"/>
        <end position="92"/>
    </location>
</feature>
<sequence>MEKIIKVVDMLLDGLKKVLVRFKNAKFGLLFIINIFKIPDFMTDSRVSIISKLKVIFSIAVAILYMVSAIDFIPEMITGVFGMFDDLLVLVWCLGIMSEEIEKYKTMINDRKDSNIIEDVDFKIKDEK</sequence>
<comment type="caution">
    <text evidence="7">The sequence shown here is derived from an EMBL/GenBank/DDBJ whole genome shotgun (WGS) entry which is preliminary data.</text>
</comment>
<evidence type="ECO:0000313" key="8">
    <source>
        <dbReference type="Proteomes" id="UP000609849"/>
    </source>
</evidence>
<dbReference type="EMBL" id="JACRWE010000002">
    <property type="protein sequence ID" value="MBC5995901.1"/>
    <property type="molecule type" value="Genomic_DNA"/>
</dbReference>
<evidence type="ECO:0000259" key="6">
    <source>
        <dbReference type="Pfam" id="PF06803"/>
    </source>
</evidence>
<evidence type="ECO:0000313" key="7">
    <source>
        <dbReference type="EMBL" id="MBC5995901.1"/>
    </source>
</evidence>
<dbReference type="InterPro" id="IPR010652">
    <property type="entry name" value="DUF1232"/>
</dbReference>
<comment type="subcellular location">
    <subcellularLocation>
        <location evidence="1">Endomembrane system</location>
        <topology evidence="1">Multi-pass membrane protein</topology>
    </subcellularLocation>
</comment>
<feature type="transmembrane region" description="Helical" evidence="5">
    <location>
        <begin position="55"/>
        <end position="73"/>
    </location>
</feature>
<keyword evidence="3 5" id="KW-1133">Transmembrane helix</keyword>
<organism evidence="7 8">
    <name type="scientific">Romboutsia faecis</name>
    <dbReference type="NCBI Taxonomy" id="2764597"/>
    <lineage>
        <taxon>Bacteria</taxon>
        <taxon>Bacillati</taxon>
        <taxon>Bacillota</taxon>
        <taxon>Clostridia</taxon>
        <taxon>Peptostreptococcales</taxon>
        <taxon>Peptostreptococcaceae</taxon>
        <taxon>Romboutsia</taxon>
    </lineage>
</organism>
<evidence type="ECO:0000256" key="5">
    <source>
        <dbReference type="SAM" id="Phobius"/>
    </source>
</evidence>
<evidence type="ECO:0000256" key="3">
    <source>
        <dbReference type="ARBA" id="ARBA00022989"/>
    </source>
</evidence>
<gene>
    <name evidence="7" type="ORF">H8923_03950</name>
</gene>
<evidence type="ECO:0000256" key="1">
    <source>
        <dbReference type="ARBA" id="ARBA00004127"/>
    </source>
</evidence>
<evidence type="ECO:0000256" key="4">
    <source>
        <dbReference type="ARBA" id="ARBA00023136"/>
    </source>
</evidence>
<evidence type="ECO:0000256" key="2">
    <source>
        <dbReference type="ARBA" id="ARBA00022692"/>
    </source>
</evidence>
<proteinExistence type="predicted"/>
<keyword evidence="8" id="KW-1185">Reference proteome</keyword>
<dbReference type="Proteomes" id="UP000609849">
    <property type="component" value="Unassembled WGS sequence"/>
</dbReference>
<keyword evidence="4 5" id="KW-0472">Membrane</keyword>
<reference evidence="7 8" key="1">
    <citation type="submission" date="2020-08" db="EMBL/GenBank/DDBJ databases">
        <authorList>
            <person name="Liu C."/>
            <person name="Sun Q."/>
        </authorList>
    </citation>
    <scope>NUCLEOTIDE SEQUENCE [LARGE SCALE GENOMIC DNA]</scope>
    <source>
        <strain evidence="7 8">NSJ-18</strain>
    </source>
</reference>
<protein>
    <submittedName>
        <fullName evidence="7">DUF1232 domain-containing protein</fullName>
    </submittedName>
</protein>
<accession>A0ABR7JMS9</accession>
<dbReference type="RefSeq" id="WP_153923848.1">
    <property type="nucleotide sequence ID" value="NZ_JACRWE010000002.1"/>
</dbReference>
<name>A0ABR7JMS9_9FIRM</name>
<dbReference type="Pfam" id="PF06803">
    <property type="entry name" value="DUF1232"/>
    <property type="match status" value="1"/>
</dbReference>